<evidence type="ECO:0000256" key="9">
    <source>
        <dbReference type="ARBA" id="ARBA00023004"/>
    </source>
</evidence>
<dbReference type="Pfam" id="PF21322">
    <property type="entry name" value="KDM6_C-hel"/>
    <property type="match status" value="1"/>
</dbReference>
<dbReference type="Gene3D" id="2.10.110.20">
    <property type="match status" value="1"/>
</dbReference>
<evidence type="ECO:0000256" key="10">
    <source>
        <dbReference type="ARBA" id="ARBA00023242"/>
    </source>
</evidence>
<dbReference type="GO" id="GO:0071558">
    <property type="term" value="F:histone H3K27me2/H3K27me3 demethylase activity"/>
    <property type="evidence" value="ECO:0007669"/>
    <property type="project" value="TreeGrafter"/>
</dbReference>
<dbReference type="VEuPathDB" id="VectorBase:ADAR2_000878"/>
<evidence type="ECO:0000256" key="3">
    <source>
        <dbReference type="ARBA" id="ARBA00022553"/>
    </source>
</evidence>
<protein>
    <submittedName>
        <fullName evidence="16">Putative histone demethylase uty</fullName>
    </submittedName>
</protein>
<dbReference type="VEuPathDB" id="VectorBase:ADAC006723"/>
<evidence type="ECO:0000256" key="6">
    <source>
        <dbReference type="ARBA" id="ARBA00022853"/>
    </source>
</evidence>
<feature type="region of interest" description="Disordered" evidence="14">
    <location>
        <begin position="57"/>
        <end position="98"/>
    </location>
</feature>
<evidence type="ECO:0000256" key="4">
    <source>
        <dbReference type="ARBA" id="ARBA00022723"/>
    </source>
</evidence>
<keyword evidence="6" id="KW-0156">Chromatin regulator</keyword>
<comment type="similarity">
    <text evidence="11">Belongs to the UTX family.</text>
</comment>
<keyword evidence="13" id="KW-0175">Coiled coil</keyword>
<evidence type="ECO:0000256" key="2">
    <source>
        <dbReference type="ARBA" id="ARBA00004123"/>
    </source>
</evidence>
<dbReference type="InterPro" id="IPR048562">
    <property type="entry name" value="KDM6A_B-like_C-hel"/>
</dbReference>
<dbReference type="GO" id="GO:0044666">
    <property type="term" value="C:MLL3/4 complex"/>
    <property type="evidence" value="ECO:0007669"/>
    <property type="project" value="TreeGrafter"/>
</dbReference>
<evidence type="ECO:0000256" key="13">
    <source>
        <dbReference type="SAM" id="Coils"/>
    </source>
</evidence>
<keyword evidence="16" id="KW-0489">Methyltransferase</keyword>
<dbReference type="Gene3D" id="2.60.120.650">
    <property type="entry name" value="Cupin"/>
    <property type="match status" value="1"/>
</dbReference>
<dbReference type="InterPro" id="IPR019734">
    <property type="entry name" value="TPR_rpt"/>
</dbReference>
<feature type="region of interest" description="Disordered" evidence="14">
    <location>
        <begin position="1073"/>
        <end position="1111"/>
    </location>
</feature>
<feature type="compositionally biased region" description="Basic and acidic residues" evidence="14">
    <location>
        <begin position="10"/>
        <end position="24"/>
    </location>
</feature>
<keyword evidence="8" id="KW-0560">Oxidoreductase</keyword>
<dbReference type="GO" id="GO:0000978">
    <property type="term" value="F:RNA polymerase II cis-regulatory region sequence-specific DNA binding"/>
    <property type="evidence" value="ECO:0007669"/>
    <property type="project" value="TreeGrafter"/>
</dbReference>
<dbReference type="Pfam" id="PF13181">
    <property type="entry name" value="TPR_8"/>
    <property type="match status" value="1"/>
</dbReference>
<dbReference type="FunFam" id="2.10.110.20:FF:000002">
    <property type="entry name" value="lysine-specific demethylase 6A isoform X2"/>
    <property type="match status" value="1"/>
</dbReference>
<dbReference type="InterPro" id="IPR046941">
    <property type="entry name" value="KDM6_GATAL_sf"/>
</dbReference>
<dbReference type="PANTHER" id="PTHR14017:SF1">
    <property type="entry name" value="LD02225P"/>
    <property type="match status" value="1"/>
</dbReference>
<feature type="compositionally biased region" description="Low complexity" evidence="14">
    <location>
        <begin position="1073"/>
        <end position="1090"/>
    </location>
</feature>
<evidence type="ECO:0000256" key="12">
    <source>
        <dbReference type="PROSITE-ProRule" id="PRU00339"/>
    </source>
</evidence>
<dbReference type="Gene3D" id="1.20.58.1370">
    <property type="match status" value="1"/>
</dbReference>
<dbReference type="InterPro" id="IPR051630">
    <property type="entry name" value="Corepressor-Demethylase"/>
</dbReference>
<evidence type="ECO:0000256" key="14">
    <source>
        <dbReference type="SAM" id="MobiDB-lite"/>
    </source>
</evidence>
<dbReference type="EMBL" id="GGFL01000772">
    <property type="protein sequence ID" value="MBW64950.1"/>
    <property type="molecule type" value="Transcribed_RNA"/>
</dbReference>
<sequence>MLIQAYNQQKAHDENKSQKPKDAATADGAADGEDCEIKIKQERNPLCDVDVKIDENLPAEIMSDTETRPVATDGAKDEADGDKTEPTSGGDGGEESVKSVEETILEKDIDIDPKTYCKLGHFHLLLEDYEKALSAYQKYYALKADHWRDAPFLYGLGLVYFHYNAFRWAIKSFQKLLYVCPDFTRANEVHLRIGLMLKVNADYDQSLKHLQLALNDSSPCTLTKSDIRFHAKQHHEGQNKYRQAKEAYERLLASKQLTASLKADIYRQLGWMYHTVDILGDKVQRERLAIHCLQKSIEAEPRSGQTLYLLGRCFAGINKVHDAFIAYRNSVEKSEGNADTWCSIGVLYQQQNQPMDALQAYICAVQLDKSHSAAWTNLGILYESCNQPRDAYACFRNATINQDQQKERTVSACEKTPTATGSTKGSSYGSGSPQQSAGPAGSLASGGTAAGSTGSIGGVAGTSDNSGVTSLSSGSSGGDSSGLASARDSNSRSQSLAQRIKFLQQHLGNAPMPSITSKRRQLPSIEEAWNLPISNEMSSRQQQTAQAQQRQFQKGYGQGAQFHPGQQQQVGSNNGLPNKRFKTEDGGMPMGGRVGVPAGGPQGVPSFYLNQQQLQMLQFLQNQNNLTTHQQSLLQTLMHQYRMMQQHQQRLQQQRAQQQQQQQQQQAVQFQGQGSGIAQQQQQQLVAAGNKTPQTGIVPQTASGGGGGFVNDGHFSPATGQSQQAAGMPYKSAGGTYAPSGFPGAAPAPSAGFTQISSSTTTTVLQSPQQQQPHQADLDQELQALLSSKDDKATFAETLLKQFSSDSMDIKDPKLLEQQQPPQTSVSGSGSLATVTVDSTSSTSANNNTKSPPIKAEATSTTATNRHHLAKHDIKLEPVIKIEKLCTDSLAANNEYAISMSAKEIRDLVRKRGGGNAGDPKDVPAICSVLNSDAPPPCPPDCPPTRLTREQLQPPTPSVFLENKKDAFSPQLQEFCLKHPIAVVRQLGAALKLDLGLFSTKTLVEANPDHSVEVRTQVHQSPDENWDGNKNSKVWACISHRSHTTIAKYAQYQASSFSDKIKEERDRLAGILNASTNSDSDSKDSISNSSGTGGVSATGGGNGKRKKCKNSNKMLRFGTNVDLSDERKWKAQLQELQKLPPFARVVSAANMLSHVGHMILGMNTVQLYMKVPGSRTPGHQENNNFCSININIGPGDCEWFATPDSYWGGIQALCEKNNINYLHGSWWPALEDLYAENIPVYRFTQRPGDLVWVNAGCVHWVQAIGWCNNIAWNVGPLTARQYQLAVERYEWNKLESYKSIVPMVHLSWNLARNIKVSDPKLFDAIKTCLMQTMKHCMQILEYVKSLNVEVRFHGRGKNEASHYCGQCEVEVFNILFIREQEKRHIVHCMGCARKQSPTLQGFVCLEEYKMAELMQVYDAFMLHTPPPPLPPQQQSSPPSQQQIAAGSNPQSSPPVMAVAAASQASSSSSSVTSSNVSCASGSMLGAGGVGGVASSSSVAVSSVAS</sequence>
<evidence type="ECO:0000259" key="15">
    <source>
        <dbReference type="PROSITE" id="PS51184"/>
    </source>
</evidence>
<dbReference type="SMART" id="SM00028">
    <property type="entry name" value="TPR"/>
    <property type="match status" value="6"/>
</dbReference>
<organism evidence="16">
    <name type="scientific">Anopheles darlingi</name>
    <name type="common">Mosquito</name>
    <dbReference type="NCBI Taxonomy" id="43151"/>
    <lineage>
        <taxon>Eukaryota</taxon>
        <taxon>Metazoa</taxon>
        <taxon>Ecdysozoa</taxon>
        <taxon>Arthropoda</taxon>
        <taxon>Hexapoda</taxon>
        <taxon>Insecta</taxon>
        <taxon>Pterygota</taxon>
        <taxon>Neoptera</taxon>
        <taxon>Endopterygota</taxon>
        <taxon>Diptera</taxon>
        <taxon>Nematocera</taxon>
        <taxon>Culicoidea</taxon>
        <taxon>Culicidae</taxon>
        <taxon>Anophelinae</taxon>
        <taxon>Anopheles</taxon>
    </lineage>
</organism>
<keyword evidence="4" id="KW-0479">Metal-binding</keyword>
<evidence type="ECO:0000256" key="1">
    <source>
        <dbReference type="ARBA" id="ARBA00001954"/>
    </source>
</evidence>
<feature type="region of interest" description="Disordered" evidence="14">
    <location>
        <begin position="1424"/>
        <end position="1477"/>
    </location>
</feature>
<evidence type="ECO:0000256" key="7">
    <source>
        <dbReference type="ARBA" id="ARBA00022964"/>
    </source>
</evidence>
<dbReference type="InterPro" id="IPR003347">
    <property type="entry name" value="JmjC_dom"/>
</dbReference>
<feature type="compositionally biased region" description="Basic and acidic residues" evidence="14">
    <location>
        <begin position="74"/>
        <end position="85"/>
    </location>
</feature>
<dbReference type="Pfam" id="PF21326">
    <property type="entry name" value="KDM6_GATAL"/>
    <property type="match status" value="1"/>
</dbReference>
<evidence type="ECO:0000256" key="8">
    <source>
        <dbReference type="ARBA" id="ARBA00023002"/>
    </source>
</evidence>
<dbReference type="GO" id="GO:0031490">
    <property type="term" value="F:chromatin DNA binding"/>
    <property type="evidence" value="ECO:0007669"/>
    <property type="project" value="TreeGrafter"/>
</dbReference>
<keyword evidence="3" id="KW-0597">Phosphoprotein</keyword>
<feature type="compositionally biased region" description="Low complexity" evidence="14">
    <location>
        <begin position="540"/>
        <end position="571"/>
    </location>
</feature>
<feature type="repeat" description="TPR" evidence="12">
    <location>
        <begin position="113"/>
        <end position="146"/>
    </location>
</feature>
<proteinExistence type="inferred from homology"/>
<feature type="compositionally biased region" description="Low complexity" evidence="14">
    <location>
        <begin position="1432"/>
        <end position="1442"/>
    </location>
</feature>
<dbReference type="FunFam" id="1.25.40.10:FF:000994">
    <property type="entry name" value="Histone demethylase UTY"/>
    <property type="match status" value="1"/>
</dbReference>
<evidence type="ECO:0000313" key="16">
    <source>
        <dbReference type="EMBL" id="MBW64950.1"/>
    </source>
</evidence>
<feature type="compositionally biased region" description="Low complexity" evidence="14">
    <location>
        <begin position="461"/>
        <end position="474"/>
    </location>
</feature>
<evidence type="ECO:0000256" key="5">
    <source>
        <dbReference type="ARBA" id="ARBA00022833"/>
    </source>
</evidence>
<dbReference type="GO" id="GO:0010468">
    <property type="term" value="P:regulation of gene expression"/>
    <property type="evidence" value="ECO:0007669"/>
    <property type="project" value="TreeGrafter"/>
</dbReference>
<name>A0A2M4CHX5_ANODA</name>
<accession>A0A2M4CHX5</accession>
<feature type="region of interest" description="Disordered" evidence="14">
    <location>
        <begin position="405"/>
        <end position="495"/>
    </location>
</feature>
<feature type="coiled-coil region" evidence="13">
    <location>
        <begin position="634"/>
        <end position="668"/>
    </location>
</feature>
<comment type="subcellular location">
    <subcellularLocation>
        <location evidence="2">Nucleus</location>
    </subcellularLocation>
</comment>
<keyword evidence="12" id="KW-0802">TPR repeat</keyword>
<feature type="region of interest" description="Disordered" evidence="14">
    <location>
        <begin position="1"/>
        <end position="31"/>
    </location>
</feature>
<feature type="compositionally biased region" description="Low complexity" evidence="14">
    <location>
        <begin position="831"/>
        <end position="849"/>
    </location>
</feature>
<keyword evidence="9" id="KW-0408">Iron</keyword>
<dbReference type="FunFam" id="1.20.58.1370:FF:000001">
    <property type="entry name" value="lysine-specific demethylase 6A isoform X2"/>
    <property type="match status" value="1"/>
</dbReference>
<keyword evidence="5" id="KW-0862">Zinc</keyword>
<reference evidence="16" key="1">
    <citation type="submission" date="2018-01" db="EMBL/GenBank/DDBJ databases">
        <title>An insight into the sialome of Amazonian anophelines.</title>
        <authorList>
            <person name="Ribeiro J.M."/>
            <person name="Scarpassa V."/>
            <person name="Calvo E."/>
        </authorList>
    </citation>
    <scope>NUCLEOTIDE SEQUENCE</scope>
</reference>
<dbReference type="SUPFAM" id="SSF51197">
    <property type="entry name" value="Clavaminate synthase-like"/>
    <property type="match status" value="1"/>
</dbReference>
<dbReference type="PROSITE" id="PS51184">
    <property type="entry name" value="JMJC"/>
    <property type="match status" value="1"/>
</dbReference>
<dbReference type="GO" id="GO:0008168">
    <property type="term" value="F:methyltransferase activity"/>
    <property type="evidence" value="ECO:0007669"/>
    <property type="project" value="UniProtKB-KW"/>
</dbReference>
<feature type="region of interest" description="Disordered" evidence="14">
    <location>
        <begin position="693"/>
        <end position="777"/>
    </location>
</feature>
<feature type="region of interest" description="Disordered" evidence="14">
    <location>
        <begin position="818"/>
        <end position="866"/>
    </location>
</feature>
<feature type="compositionally biased region" description="Low complexity" evidence="14">
    <location>
        <begin position="1453"/>
        <end position="1477"/>
    </location>
</feature>
<dbReference type="PANTHER" id="PTHR14017">
    <property type="entry name" value="LYSINE-SPECIFIC DEMETHYLASE"/>
    <property type="match status" value="1"/>
</dbReference>
<feature type="compositionally biased region" description="Low complexity" evidence="14">
    <location>
        <begin position="418"/>
        <end position="453"/>
    </location>
</feature>
<keyword evidence="16" id="KW-0808">Transferase</keyword>
<keyword evidence="10" id="KW-0539">Nucleus</keyword>
<feature type="compositionally biased region" description="Gly residues" evidence="14">
    <location>
        <begin position="1091"/>
        <end position="1102"/>
    </location>
</feature>
<keyword evidence="7" id="KW-0223">Dioxygenase</keyword>
<feature type="domain" description="JmjC" evidence="15">
    <location>
        <begin position="1128"/>
        <end position="1291"/>
    </location>
</feature>
<comment type="cofactor">
    <cofactor evidence="1">
        <name>Fe(2+)</name>
        <dbReference type="ChEBI" id="CHEBI:29033"/>
    </cofactor>
</comment>
<dbReference type="PROSITE" id="PS50005">
    <property type="entry name" value="TPR"/>
    <property type="match status" value="3"/>
</dbReference>
<feature type="repeat" description="TPR" evidence="12">
    <location>
        <begin position="150"/>
        <end position="183"/>
    </location>
</feature>
<dbReference type="GO" id="GO:0032259">
    <property type="term" value="P:methylation"/>
    <property type="evidence" value="ECO:0007669"/>
    <property type="project" value="UniProtKB-KW"/>
</dbReference>
<dbReference type="Pfam" id="PF02373">
    <property type="entry name" value="JmjC"/>
    <property type="match status" value="1"/>
</dbReference>
<dbReference type="GO" id="GO:0046872">
    <property type="term" value="F:metal ion binding"/>
    <property type="evidence" value="ECO:0007669"/>
    <property type="project" value="UniProtKB-KW"/>
</dbReference>
<dbReference type="InterPro" id="IPR048560">
    <property type="entry name" value="KDM6A_B-like_GATAL"/>
</dbReference>
<feature type="compositionally biased region" description="Polar residues" evidence="14">
    <location>
        <begin position="693"/>
        <end position="702"/>
    </location>
</feature>
<feature type="compositionally biased region" description="Low complexity" evidence="14">
    <location>
        <begin position="738"/>
        <end position="772"/>
    </location>
</feature>
<dbReference type="SUPFAM" id="SSF48452">
    <property type="entry name" value="TPR-like"/>
    <property type="match status" value="1"/>
</dbReference>
<dbReference type="InterPro" id="IPR011990">
    <property type="entry name" value="TPR-like_helical_dom_sf"/>
</dbReference>
<feature type="region of interest" description="Disordered" evidence="14">
    <location>
        <begin position="536"/>
        <end position="595"/>
    </location>
</feature>
<dbReference type="SMART" id="SM00558">
    <property type="entry name" value="JmjC"/>
    <property type="match status" value="1"/>
</dbReference>
<evidence type="ECO:0000256" key="11">
    <source>
        <dbReference type="ARBA" id="ARBA00034483"/>
    </source>
</evidence>
<feature type="repeat" description="TPR" evidence="12">
    <location>
        <begin position="338"/>
        <end position="371"/>
    </location>
</feature>
<dbReference type="Gene3D" id="1.25.40.10">
    <property type="entry name" value="Tetratricopeptide repeat domain"/>
    <property type="match status" value="2"/>
</dbReference>
<feature type="compositionally biased region" description="Polar residues" evidence="14">
    <location>
        <begin position="818"/>
        <end position="830"/>
    </location>
</feature>